<dbReference type="Ensembl" id="ENSMUST00000205282.2">
    <property type="protein sequence ID" value="ENSMUSP00000145633.2"/>
    <property type="gene ID" value="ENSMUSG00000034739.18"/>
</dbReference>
<reference evidence="2 3" key="1">
    <citation type="journal article" date="2009" name="PLoS Biol.">
        <title>Lineage-specific biology revealed by a finished genome assembly of the mouse.</title>
        <authorList>
            <consortium name="Mouse Genome Sequencing Consortium"/>
            <person name="Church D.M."/>
            <person name="Goodstadt L."/>
            <person name="Hillier L.W."/>
            <person name="Zody M.C."/>
            <person name="Goldstein S."/>
            <person name="She X."/>
            <person name="Bult C.J."/>
            <person name="Agarwala R."/>
            <person name="Cherry J.L."/>
            <person name="DiCuccio M."/>
            <person name="Hlavina W."/>
            <person name="Kapustin Y."/>
            <person name="Meric P."/>
            <person name="Maglott D."/>
            <person name="Birtle Z."/>
            <person name="Marques A.C."/>
            <person name="Graves T."/>
            <person name="Zhou S."/>
            <person name="Teague B."/>
            <person name="Potamousis K."/>
            <person name="Churas C."/>
            <person name="Place M."/>
            <person name="Herschleb J."/>
            <person name="Runnheim R."/>
            <person name="Forrest D."/>
            <person name="Amos-Landgraf J."/>
            <person name="Schwartz D.C."/>
            <person name="Cheng Z."/>
            <person name="Lindblad-Toh K."/>
            <person name="Eichler E.E."/>
            <person name="Ponting C.P."/>
        </authorList>
    </citation>
    <scope>NUCLEOTIDE SEQUENCE [LARGE SCALE GENOMIC DNA]</scope>
    <source>
        <strain evidence="2 3">C57BL/6J</strain>
    </source>
</reference>
<feature type="compositionally biased region" description="Pro residues" evidence="1">
    <location>
        <begin position="83"/>
        <end position="97"/>
    </location>
</feature>
<feature type="compositionally biased region" description="Polar residues" evidence="1">
    <location>
        <begin position="98"/>
        <end position="107"/>
    </location>
</feature>
<evidence type="ECO:0000313" key="2">
    <source>
        <dbReference type="Ensembl" id="ENSMUSP00000145633.2"/>
    </source>
</evidence>
<reference evidence="2 3" key="2">
    <citation type="journal article" date="2011" name="PLoS Biol.">
        <title>Modernizing reference genome assemblies.</title>
        <authorList>
            <person name="Church D.M."/>
            <person name="Schneider V.A."/>
            <person name="Graves T."/>
            <person name="Auger K."/>
            <person name="Cunningham F."/>
            <person name="Bouk N."/>
            <person name="Chen H.C."/>
            <person name="Agarwala R."/>
            <person name="McLaren W.M."/>
            <person name="Ritchie G.R."/>
            <person name="Albracht D."/>
            <person name="Kremitzki M."/>
            <person name="Rock S."/>
            <person name="Kotkiewicz H."/>
            <person name="Kremitzki C."/>
            <person name="Wollam A."/>
            <person name="Trani L."/>
            <person name="Fulton L."/>
            <person name="Fulton R."/>
            <person name="Matthews L."/>
            <person name="Whitehead S."/>
            <person name="Chow W."/>
            <person name="Torrance J."/>
            <person name="Dunn M."/>
            <person name="Harden G."/>
            <person name="Threadgold G."/>
            <person name="Wood J."/>
            <person name="Collins J."/>
            <person name="Heath P."/>
            <person name="Griffiths G."/>
            <person name="Pelan S."/>
            <person name="Grafham D."/>
            <person name="Eichler E.E."/>
            <person name="Weinstock G."/>
            <person name="Mardis E.R."/>
            <person name="Wilson R.K."/>
            <person name="Howe K."/>
            <person name="Flicek P."/>
            <person name="Hubbard T."/>
        </authorList>
    </citation>
    <scope>NUCLEOTIDE SEQUENCE [LARGE SCALE GENOMIC DNA]</scope>
    <source>
        <strain evidence="2 3">C57BL/6J</strain>
    </source>
</reference>
<organism evidence="2 3">
    <name type="scientific">Mus musculus</name>
    <name type="common">Mouse</name>
    <dbReference type="NCBI Taxonomy" id="10090"/>
    <lineage>
        <taxon>Eukaryota</taxon>
        <taxon>Metazoa</taxon>
        <taxon>Chordata</taxon>
        <taxon>Craniata</taxon>
        <taxon>Vertebrata</taxon>
        <taxon>Euteleostomi</taxon>
        <taxon>Mammalia</taxon>
        <taxon>Eutheria</taxon>
        <taxon>Euarchontoglires</taxon>
        <taxon>Glires</taxon>
        <taxon>Rodentia</taxon>
        <taxon>Myomorpha</taxon>
        <taxon>Muroidea</taxon>
        <taxon>Muridae</taxon>
        <taxon>Murinae</taxon>
        <taxon>Mus</taxon>
        <taxon>Mus</taxon>
    </lineage>
</organism>
<name>A0A0U1RNN1_MOUSE</name>
<evidence type="ECO:0000256" key="1">
    <source>
        <dbReference type="SAM" id="MobiDB-lite"/>
    </source>
</evidence>
<dbReference type="ExpressionAtlas" id="A0A0U1RNN1">
    <property type="expression patterns" value="baseline and differential"/>
</dbReference>
<feature type="compositionally biased region" description="Basic and acidic residues" evidence="1">
    <location>
        <begin position="1"/>
        <end position="15"/>
    </location>
</feature>
<sequence>MKDYDDVILRPEASELSKPSVSGGYSPTATSPGSVFCFSVACCSCCWGYWWLSSWLSCRLHPSPGLPRTHCSPEASPPWVSFPAPPLTPPPPPPLPPQQGQGSRRQP</sequence>
<dbReference type="MGI" id="MGI:2385957">
    <property type="gene designation" value="Mfrp"/>
</dbReference>
<dbReference type="Bgee" id="ENSMUSG00000034739">
    <property type="expression patterns" value="Expressed in secondary oocyte and 39 other cell types or tissues"/>
</dbReference>
<dbReference type="VEuPathDB" id="HostDB:ENSMUSG00000034739"/>
<accession>A0A0U1RNN1</accession>
<dbReference type="GeneTree" id="ENSGT00940000154525"/>
<dbReference type="Antibodypedia" id="32688">
    <property type="antibodies" value="113 antibodies from 17 providers"/>
</dbReference>
<reference evidence="2" key="3">
    <citation type="submission" date="2025-08" db="UniProtKB">
        <authorList>
            <consortium name="Ensembl"/>
        </authorList>
    </citation>
    <scope>IDENTIFICATION</scope>
    <source>
        <strain evidence="2">C57BL/6J</strain>
    </source>
</reference>
<keyword evidence="3" id="KW-1185">Reference proteome</keyword>
<proteinExistence type="predicted"/>
<feature type="region of interest" description="Disordered" evidence="1">
    <location>
        <begin position="65"/>
        <end position="107"/>
    </location>
</feature>
<evidence type="ECO:0000313" key="3">
    <source>
        <dbReference type="Proteomes" id="UP000000589"/>
    </source>
</evidence>
<dbReference type="AlphaFoldDB" id="A0A0U1RNN1"/>
<feature type="compositionally biased region" description="Polar residues" evidence="1">
    <location>
        <begin position="17"/>
        <end position="29"/>
    </location>
</feature>
<dbReference type="Proteomes" id="UP000000589">
    <property type="component" value="Chromosome 9"/>
</dbReference>
<feature type="region of interest" description="Disordered" evidence="1">
    <location>
        <begin position="1"/>
        <end position="29"/>
    </location>
</feature>
<gene>
    <name evidence="2" type="primary">Mfrp</name>
</gene>
<protein>
    <submittedName>
        <fullName evidence="2">Membrane frizzled-related protein</fullName>
    </submittedName>
</protein>
<reference evidence="2" key="4">
    <citation type="submission" date="2025-09" db="UniProtKB">
        <authorList>
            <consortium name="Ensembl"/>
        </authorList>
    </citation>
    <scope>IDENTIFICATION</scope>
    <source>
        <strain evidence="2">C57BL/6J</strain>
    </source>
</reference>